<accession>A0ABT8KH86</accession>
<comment type="caution">
    <text evidence="2">The sequence shown here is derived from an EMBL/GenBank/DDBJ whole genome shotgun (WGS) entry which is preliminary data.</text>
</comment>
<organism evidence="2 3">
    <name type="scientific">Leifsonia williamsii</name>
    <dbReference type="NCBI Taxonomy" id="3035919"/>
    <lineage>
        <taxon>Bacteria</taxon>
        <taxon>Bacillati</taxon>
        <taxon>Actinomycetota</taxon>
        <taxon>Actinomycetes</taxon>
        <taxon>Micrococcales</taxon>
        <taxon>Microbacteriaceae</taxon>
        <taxon>Leifsonia</taxon>
    </lineage>
</organism>
<gene>
    <name evidence="2" type="ORF">P5G50_14655</name>
</gene>
<evidence type="ECO:0008006" key="4">
    <source>
        <dbReference type="Google" id="ProtNLM"/>
    </source>
</evidence>
<evidence type="ECO:0000313" key="3">
    <source>
        <dbReference type="Proteomes" id="UP001174208"/>
    </source>
</evidence>
<keyword evidence="1" id="KW-1133">Transmembrane helix</keyword>
<keyword evidence="3" id="KW-1185">Reference proteome</keyword>
<dbReference type="Proteomes" id="UP001174208">
    <property type="component" value="Unassembled WGS sequence"/>
</dbReference>
<dbReference type="InterPro" id="IPR058061">
    <property type="entry name" value="SCO4848-like"/>
</dbReference>
<dbReference type="NCBIfam" id="NF046117">
    <property type="entry name" value="SCO4848_fam"/>
    <property type="match status" value="1"/>
</dbReference>
<keyword evidence="1" id="KW-0812">Transmembrane</keyword>
<dbReference type="EMBL" id="JAROCF010000001">
    <property type="protein sequence ID" value="MDN4615689.1"/>
    <property type="molecule type" value="Genomic_DNA"/>
</dbReference>
<evidence type="ECO:0000256" key="1">
    <source>
        <dbReference type="SAM" id="Phobius"/>
    </source>
</evidence>
<reference evidence="2" key="1">
    <citation type="submission" date="2023-06" db="EMBL/GenBank/DDBJ databases">
        <title>MT1 and MT2 Draft Genomes of Novel Species.</title>
        <authorList>
            <person name="Venkateswaran K."/>
        </authorList>
    </citation>
    <scope>NUCLEOTIDE SEQUENCE</scope>
    <source>
        <strain evidence="2">F6_8S_P_1B</strain>
    </source>
</reference>
<sequence length="72" mass="7612">MTVFAAVVLLLNAVFNVIAWPRFFQRVRTDARARDAAGKATPFLRVHAALLGVALLLAALSLVAGILLLVAG</sequence>
<dbReference type="Pfam" id="PF26606">
    <property type="entry name" value="SCO4848"/>
    <property type="match status" value="1"/>
</dbReference>
<evidence type="ECO:0000313" key="2">
    <source>
        <dbReference type="EMBL" id="MDN4615689.1"/>
    </source>
</evidence>
<feature type="transmembrane region" description="Helical" evidence="1">
    <location>
        <begin position="43"/>
        <end position="70"/>
    </location>
</feature>
<keyword evidence="1" id="KW-0472">Membrane</keyword>
<proteinExistence type="predicted"/>
<name>A0ABT8KH86_9MICO</name>
<dbReference type="RefSeq" id="WP_301212905.1">
    <property type="nucleotide sequence ID" value="NZ_JAROCF010000001.1"/>
</dbReference>
<protein>
    <recommendedName>
        <fullName evidence="4">Integral membrane protein</fullName>
    </recommendedName>
</protein>